<dbReference type="Pfam" id="PF00001">
    <property type="entry name" value="7tm_1"/>
    <property type="match status" value="1"/>
</dbReference>
<dbReference type="PANTHER" id="PTHR24248:SF204">
    <property type="entry name" value="HISTAMINE H1 RECEPTOR"/>
    <property type="match status" value="1"/>
</dbReference>
<dbReference type="PRINTS" id="PR00243">
    <property type="entry name" value="MUSCARINICR"/>
</dbReference>
<dbReference type="InterPro" id="IPR000276">
    <property type="entry name" value="GPCR_Rhodpsn"/>
</dbReference>
<dbReference type="STRING" id="307972.A0A2G8KBL9"/>
<feature type="region of interest" description="Disordered" evidence="10">
    <location>
        <begin position="158"/>
        <end position="187"/>
    </location>
</feature>
<dbReference type="AlphaFoldDB" id="A0A2G8KBL9"/>
<dbReference type="OrthoDB" id="10071887at2759"/>
<feature type="region of interest" description="Disordered" evidence="10">
    <location>
        <begin position="223"/>
        <end position="281"/>
    </location>
</feature>
<evidence type="ECO:0000256" key="8">
    <source>
        <dbReference type="ARBA" id="ARBA00023224"/>
    </source>
</evidence>
<keyword evidence="3 9" id="KW-0812">Transmembrane</keyword>
<dbReference type="InterPro" id="IPR000995">
    <property type="entry name" value="Musac_Ach_rcpt"/>
</dbReference>
<comment type="subcellular location">
    <subcellularLocation>
        <location evidence="1">Cell membrane</location>
        <topology evidence="1">Multi-pass membrane protein</topology>
    </subcellularLocation>
</comment>
<keyword evidence="8 9" id="KW-0807">Transducer</keyword>
<proteinExistence type="inferred from homology"/>
<keyword evidence="4 11" id="KW-1133">Transmembrane helix</keyword>
<keyword evidence="5 9" id="KW-0297">G-protein coupled receptor</keyword>
<dbReference type="GO" id="GO:0005886">
    <property type="term" value="C:plasma membrane"/>
    <property type="evidence" value="ECO:0007669"/>
    <property type="project" value="UniProtKB-SubCell"/>
</dbReference>
<evidence type="ECO:0000256" key="2">
    <source>
        <dbReference type="ARBA" id="ARBA00022475"/>
    </source>
</evidence>
<organism evidence="13 14">
    <name type="scientific">Stichopus japonicus</name>
    <name type="common">Sea cucumber</name>
    <dbReference type="NCBI Taxonomy" id="307972"/>
    <lineage>
        <taxon>Eukaryota</taxon>
        <taxon>Metazoa</taxon>
        <taxon>Echinodermata</taxon>
        <taxon>Eleutherozoa</taxon>
        <taxon>Echinozoa</taxon>
        <taxon>Holothuroidea</taxon>
        <taxon>Aspidochirotacea</taxon>
        <taxon>Aspidochirotida</taxon>
        <taxon>Stichopodidae</taxon>
        <taxon>Apostichopus</taxon>
    </lineage>
</organism>
<keyword evidence="2" id="KW-1003">Cell membrane</keyword>
<feature type="transmembrane region" description="Helical" evidence="11">
    <location>
        <begin position="22"/>
        <end position="43"/>
    </location>
</feature>
<evidence type="ECO:0000256" key="7">
    <source>
        <dbReference type="ARBA" id="ARBA00023170"/>
    </source>
</evidence>
<reference evidence="13 14" key="1">
    <citation type="journal article" date="2017" name="PLoS Biol.">
        <title>The sea cucumber genome provides insights into morphological evolution and visceral regeneration.</title>
        <authorList>
            <person name="Zhang X."/>
            <person name="Sun L."/>
            <person name="Yuan J."/>
            <person name="Sun Y."/>
            <person name="Gao Y."/>
            <person name="Zhang L."/>
            <person name="Li S."/>
            <person name="Dai H."/>
            <person name="Hamel J.F."/>
            <person name="Liu C."/>
            <person name="Yu Y."/>
            <person name="Liu S."/>
            <person name="Lin W."/>
            <person name="Guo K."/>
            <person name="Jin S."/>
            <person name="Xu P."/>
            <person name="Storey K.B."/>
            <person name="Huan P."/>
            <person name="Zhang T."/>
            <person name="Zhou Y."/>
            <person name="Zhang J."/>
            <person name="Lin C."/>
            <person name="Li X."/>
            <person name="Xing L."/>
            <person name="Huo D."/>
            <person name="Sun M."/>
            <person name="Wang L."/>
            <person name="Mercier A."/>
            <person name="Li F."/>
            <person name="Yang H."/>
            <person name="Xiang J."/>
        </authorList>
    </citation>
    <scope>NUCLEOTIDE SEQUENCE [LARGE SCALE GENOMIC DNA]</scope>
    <source>
        <strain evidence="13">Shaxun</strain>
        <tissue evidence="13">Muscle</tissue>
    </source>
</reference>
<feature type="transmembrane region" description="Helical" evidence="11">
    <location>
        <begin position="64"/>
        <end position="89"/>
    </location>
</feature>
<comment type="caution">
    <text evidence="13">The sequence shown here is derived from an EMBL/GenBank/DDBJ whole genome shotgun (WGS) entry which is preliminary data.</text>
</comment>
<dbReference type="GO" id="GO:0016907">
    <property type="term" value="F:G protein-coupled acetylcholine receptor activity"/>
    <property type="evidence" value="ECO:0007669"/>
    <property type="project" value="InterPro"/>
</dbReference>
<evidence type="ECO:0000256" key="11">
    <source>
        <dbReference type="SAM" id="Phobius"/>
    </source>
</evidence>
<keyword evidence="14" id="KW-1185">Reference proteome</keyword>
<evidence type="ECO:0000313" key="14">
    <source>
        <dbReference type="Proteomes" id="UP000230750"/>
    </source>
</evidence>
<sequence>MPLYTSYYLLSSWPFGSVICDIWLSLDFLCCAASVLGILLISIDRYHVLSNPMTYRQTMTKKRALVLITVSWVASAILFSVPIIGWQYIEGKRTVKADACEVQFFSNPLYTILSIVIIYWLPLLIILILYAKIYRLTRKLVRREAKIIGRLSTRETTSSRASHQLRPRDVDAHREPDSDDWDDVAQKMDAPNLDSSSYIAQCETKLHNILKSEVLVQTNGCQKQNHLSPSATPNNDGSPTVQKQQRKQQNFVDNLDIRRSKVHSCPDTEEDRTTYSYQYDRTPSSNNKTLYRYSKDGGPSFSRISTESDVELDGERVRMTRPNSCQSLASEKKSIKSVLNLKENNLARTLTSVIISLKEAKAVRTLSVLLGAFVLCWTPYSVLIIVKAACSSCVGDDFFSFSYYLCYINSTFNPVCYAMSNRGFRIAFKRILTCGKKRYEWRDTF</sequence>
<feature type="compositionally biased region" description="Basic and acidic residues" evidence="10">
    <location>
        <begin position="166"/>
        <end position="176"/>
    </location>
</feature>
<dbReference type="SUPFAM" id="SSF81321">
    <property type="entry name" value="Family A G protein-coupled receptor-like"/>
    <property type="match status" value="1"/>
</dbReference>
<evidence type="ECO:0000256" key="4">
    <source>
        <dbReference type="ARBA" id="ARBA00022989"/>
    </source>
</evidence>
<evidence type="ECO:0000313" key="13">
    <source>
        <dbReference type="EMBL" id="PIK45372.1"/>
    </source>
</evidence>
<evidence type="ECO:0000256" key="3">
    <source>
        <dbReference type="ARBA" id="ARBA00022692"/>
    </source>
</evidence>
<evidence type="ECO:0000256" key="9">
    <source>
        <dbReference type="RuleBase" id="RU000688"/>
    </source>
</evidence>
<dbReference type="InterPro" id="IPR017452">
    <property type="entry name" value="GPCR_Rhodpsn_7TM"/>
</dbReference>
<feature type="transmembrane region" description="Helical" evidence="11">
    <location>
        <begin position="109"/>
        <end position="133"/>
    </location>
</feature>
<gene>
    <name evidence="13" type="ORF">BSL78_17754</name>
</gene>
<feature type="compositionally biased region" description="Polar residues" evidence="10">
    <location>
        <begin position="223"/>
        <end position="252"/>
    </location>
</feature>
<evidence type="ECO:0000256" key="6">
    <source>
        <dbReference type="ARBA" id="ARBA00023136"/>
    </source>
</evidence>
<dbReference type="PROSITE" id="PS50262">
    <property type="entry name" value="G_PROTEIN_RECEP_F1_2"/>
    <property type="match status" value="1"/>
</dbReference>
<evidence type="ECO:0000256" key="1">
    <source>
        <dbReference type="ARBA" id="ARBA00004651"/>
    </source>
</evidence>
<comment type="similarity">
    <text evidence="9">Belongs to the G-protein coupled receptor 1 family.</text>
</comment>
<protein>
    <submittedName>
        <fullName evidence="13">Putative muscarinic acetylcholine receptor gar-2</fullName>
    </submittedName>
</protein>
<dbReference type="Gene3D" id="1.20.1070.10">
    <property type="entry name" value="Rhodopsin 7-helix transmembrane proteins"/>
    <property type="match status" value="2"/>
</dbReference>
<dbReference type="GO" id="GO:0071880">
    <property type="term" value="P:adenylate cyclase-activating adrenergic receptor signaling pathway"/>
    <property type="evidence" value="ECO:0007669"/>
    <property type="project" value="TreeGrafter"/>
</dbReference>
<dbReference type="GO" id="GO:0045202">
    <property type="term" value="C:synapse"/>
    <property type="evidence" value="ECO:0007669"/>
    <property type="project" value="GOC"/>
</dbReference>
<keyword evidence="6 11" id="KW-0472">Membrane</keyword>
<dbReference type="Proteomes" id="UP000230750">
    <property type="component" value="Unassembled WGS sequence"/>
</dbReference>
<dbReference type="EMBL" id="MRZV01000716">
    <property type="protein sequence ID" value="PIK45372.1"/>
    <property type="molecule type" value="Genomic_DNA"/>
</dbReference>
<feature type="transmembrane region" description="Helical" evidence="11">
    <location>
        <begin position="366"/>
        <end position="389"/>
    </location>
</feature>
<evidence type="ECO:0000259" key="12">
    <source>
        <dbReference type="PROSITE" id="PS50262"/>
    </source>
</evidence>
<feature type="domain" description="G-protein coupled receptors family 1 profile" evidence="12">
    <location>
        <begin position="1"/>
        <end position="417"/>
    </location>
</feature>
<feature type="transmembrane region" description="Helical" evidence="11">
    <location>
        <begin position="401"/>
        <end position="420"/>
    </location>
</feature>
<dbReference type="PRINTS" id="PR00237">
    <property type="entry name" value="GPCRRHODOPSN"/>
</dbReference>
<dbReference type="GO" id="GO:0043410">
    <property type="term" value="P:positive regulation of MAPK cascade"/>
    <property type="evidence" value="ECO:0007669"/>
    <property type="project" value="TreeGrafter"/>
</dbReference>
<keyword evidence="7 9" id="KW-0675">Receptor</keyword>
<name>A0A2G8KBL9_STIJA</name>
<dbReference type="PROSITE" id="PS00237">
    <property type="entry name" value="G_PROTEIN_RECEP_F1_1"/>
    <property type="match status" value="1"/>
</dbReference>
<evidence type="ECO:0000256" key="5">
    <source>
        <dbReference type="ARBA" id="ARBA00023040"/>
    </source>
</evidence>
<dbReference type="PANTHER" id="PTHR24248">
    <property type="entry name" value="ADRENERGIC RECEPTOR-RELATED G-PROTEIN COUPLED RECEPTOR"/>
    <property type="match status" value="1"/>
</dbReference>
<evidence type="ECO:0000256" key="10">
    <source>
        <dbReference type="SAM" id="MobiDB-lite"/>
    </source>
</evidence>
<accession>A0A2G8KBL9</accession>